<sequence>MAKSKSPKPGGPTEEEDKNAVDGTPEDQSAEPVTEPTDASADEVVLPEPAKKSDAPIADTPQPDVTEDESEDSSIVDSSATETPLADADTPDQEPAAQDPAAPESDSFVPAVQPRQNNSPFWPLVLGGVVAACLGFVAGKSQIIDPILPQSWRSAGESAETTASLEAIDQTVSQLRGEIDTLRGQIPDAPADNSDTLSTLNASVEELVARIDALEQRPQAAPDATGSADVSALTDQMAAQQEQIDKLLKDAQLMQETATTAAGNTLARAAATRVLAAVDSGAPFATALADVGANSDIEIPDALQRVADDGVTPLSDLQQALPDAARAALAAARTNATDADGGFGGFLKRQLGARSVQPREGNDPDAILSRVEAATRQGRLADALAEADTLPEPAKAELQSWMDAAQARLEAMNAAEALIQRLAAN</sequence>
<dbReference type="EMBL" id="JAMD01000002">
    <property type="protein sequence ID" value="KEJ97096.1"/>
    <property type="molecule type" value="Genomic_DNA"/>
</dbReference>
<evidence type="ECO:0008006" key="5">
    <source>
        <dbReference type="Google" id="ProtNLM"/>
    </source>
</evidence>
<dbReference type="AlphaFoldDB" id="A0A073J5Y1"/>
<proteinExistence type="predicted"/>
<dbReference type="Proteomes" id="UP000027746">
    <property type="component" value="Unassembled WGS sequence"/>
</dbReference>
<feature type="compositionally biased region" description="Low complexity" evidence="2">
    <location>
        <begin position="93"/>
        <end position="104"/>
    </location>
</feature>
<evidence type="ECO:0000313" key="3">
    <source>
        <dbReference type="EMBL" id="KEJ97096.1"/>
    </source>
</evidence>
<gene>
    <name evidence="3" type="ORF">SUH3_09995</name>
</gene>
<feature type="coiled-coil region" evidence="1">
    <location>
        <begin position="165"/>
        <end position="257"/>
    </location>
</feature>
<accession>A0A073J5Y1</accession>
<dbReference type="RefSeq" id="WP_051693982.1">
    <property type="nucleotide sequence ID" value="NZ_CP054599.1"/>
</dbReference>
<dbReference type="GeneID" id="68868049"/>
<name>A0A073J5Y1_9RHOB</name>
<comment type="caution">
    <text evidence="3">The sequence shown here is derived from an EMBL/GenBank/DDBJ whole genome shotgun (WGS) entry which is preliminary data.</text>
</comment>
<dbReference type="Gene3D" id="1.20.5.340">
    <property type="match status" value="1"/>
</dbReference>
<evidence type="ECO:0000313" key="4">
    <source>
        <dbReference type="Proteomes" id="UP000027746"/>
    </source>
</evidence>
<dbReference type="OrthoDB" id="7659420at2"/>
<feature type="region of interest" description="Disordered" evidence="2">
    <location>
        <begin position="1"/>
        <end position="114"/>
    </location>
</feature>
<organism evidence="3 4">
    <name type="scientific">Pseudosulfitobacter pseudonitzschiae</name>
    <dbReference type="NCBI Taxonomy" id="1402135"/>
    <lineage>
        <taxon>Bacteria</taxon>
        <taxon>Pseudomonadati</taxon>
        <taxon>Pseudomonadota</taxon>
        <taxon>Alphaproteobacteria</taxon>
        <taxon>Rhodobacterales</taxon>
        <taxon>Roseobacteraceae</taxon>
        <taxon>Pseudosulfitobacter</taxon>
    </lineage>
</organism>
<reference evidence="3 4" key="1">
    <citation type="submission" date="2014-01" db="EMBL/GenBank/DDBJ databases">
        <title>Sulfitobacter sp. H3 (MCCC 1A00686) Genome Sequencing.</title>
        <authorList>
            <person name="Lai Q."/>
            <person name="Hong Z."/>
        </authorList>
    </citation>
    <scope>NUCLEOTIDE SEQUENCE [LARGE SCALE GENOMIC DNA]</scope>
    <source>
        <strain evidence="3 4">H3</strain>
    </source>
</reference>
<protein>
    <recommendedName>
        <fullName evidence="5">Mitochondrial inner membrane protein</fullName>
    </recommendedName>
</protein>
<keyword evidence="4" id="KW-1185">Reference proteome</keyword>
<evidence type="ECO:0000256" key="2">
    <source>
        <dbReference type="SAM" id="MobiDB-lite"/>
    </source>
</evidence>
<evidence type="ECO:0000256" key="1">
    <source>
        <dbReference type="SAM" id="Coils"/>
    </source>
</evidence>
<keyword evidence="1" id="KW-0175">Coiled coil</keyword>
<feature type="compositionally biased region" description="Acidic residues" evidence="2">
    <location>
        <begin position="65"/>
        <end position="74"/>
    </location>
</feature>